<feature type="non-terminal residue" evidence="2">
    <location>
        <position position="1"/>
    </location>
</feature>
<reference evidence="2" key="1">
    <citation type="journal article" date="2020" name="Stud. Mycol.">
        <title>101 Dothideomycetes genomes: a test case for predicting lifestyles and emergence of pathogens.</title>
        <authorList>
            <person name="Haridas S."/>
            <person name="Albert R."/>
            <person name="Binder M."/>
            <person name="Bloem J."/>
            <person name="Labutti K."/>
            <person name="Salamov A."/>
            <person name="Andreopoulos B."/>
            <person name="Baker S."/>
            <person name="Barry K."/>
            <person name="Bills G."/>
            <person name="Bluhm B."/>
            <person name="Cannon C."/>
            <person name="Castanera R."/>
            <person name="Culley D."/>
            <person name="Daum C."/>
            <person name="Ezra D."/>
            <person name="Gonzalez J."/>
            <person name="Henrissat B."/>
            <person name="Kuo A."/>
            <person name="Liang C."/>
            <person name="Lipzen A."/>
            <person name="Lutzoni F."/>
            <person name="Magnuson J."/>
            <person name="Mondo S."/>
            <person name="Nolan M."/>
            <person name="Ohm R."/>
            <person name="Pangilinan J."/>
            <person name="Park H.-J."/>
            <person name="Ramirez L."/>
            <person name="Alfaro M."/>
            <person name="Sun H."/>
            <person name="Tritt A."/>
            <person name="Yoshinaga Y."/>
            <person name="Zwiers L.-H."/>
            <person name="Turgeon B."/>
            <person name="Goodwin S."/>
            <person name="Spatafora J."/>
            <person name="Crous P."/>
            <person name="Grigoriev I."/>
        </authorList>
    </citation>
    <scope>NUCLEOTIDE SEQUENCE</scope>
    <source>
        <strain evidence="2">CBS 262.69</strain>
    </source>
</reference>
<dbReference type="Proteomes" id="UP000799640">
    <property type="component" value="Unassembled WGS sequence"/>
</dbReference>
<keyword evidence="3" id="KW-1185">Reference proteome</keyword>
<feature type="non-terminal residue" evidence="2">
    <location>
        <position position="61"/>
    </location>
</feature>
<evidence type="ECO:0000313" key="3">
    <source>
        <dbReference type="Proteomes" id="UP000799640"/>
    </source>
</evidence>
<protein>
    <submittedName>
        <fullName evidence="2">Uncharacterized protein</fullName>
    </submittedName>
</protein>
<gene>
    <name evidence="2" type="ORF">EJ06DRAFT_515090</name>
</gene>
<proteinExistence type="predicted"/>
<evidence type="ECO:0000313" key="2">
    <source>
        <dbReference type="EMBL" id="KAF2397580.1"/>
    </source>
</evidence>
<feature type="region of interest" description="Disordered" evidence="1">
    <location>
        <begin position="1"/>
        <end position="61"/>
    </location>
</feature>
<dbReference type="EMBL" id="ML996703">
    <property type="protein sequence ID" value="KAF2397580.1"/>
    <property type="molecule type" value="Genomic_DNA"/>
</dbReference>
<organism evidence="2 3">
    <name type="scientific">Trichodelitschia bisporula</name>
    <dbReference type="NCBI Taxonomy" id="703511"/>
    <lineage>
        <taxon>Eukaryota</taxon>
        <taxon>Fungi</taxon>
        <taxon>Dikarya</taxon>
        <taxon>Ascomycota</taxon>
        <taxon>Pezizomycotina</taxon>
        <taxon>Dothideomycetes</taxon>
        <taxon>Dothideomycetes incertae sedis</taxon>
        <taxon>Phaeotrichales</taxon>
        <taxon>Phaeotrichaceae</taxon>
        <taxon>Trichodelitschia</taxon>
    </lineage>
</organism>
<dbReference type="AlphaFoldDB" id="A0A6G1HNI6"/>
<evidence type="ECO:0000256" key="1">
    <source>
        <dbReference type="SAM" id="MobiDB-lite"/>
    </source>
</evidence>
<sequence>RHPNSNLAIHHSRRTTPASYRTPHHTQDVSRNSSPLHPLHPHSRLRPAANPPILLKRRKIS</sequence>
<accession>A0A6G1HNI6</accession>
<name>A0A6G1HNI6_9PEZI</name>